<dbReference type="Proteomes" id="UP001352852">
    <property type="component" value="Unassembled WGS sequence"/>
</dbReference>
<evidence type="ECO:0000313" key="11">
    <source>
        <dbReference type="Proteomes" id="UP001352852"/>
    </source>
</evidence>
<keyword evidence="5 9" id="KW-0472">Membrane</keyword>
<evidence type="ECO:0000256" key="8">
    <source>
        <dbReference type="ARBA" id="ARBA00054958"/>
    </source>
</evidence>
<evidence type="ECO:0000256" key="1">
    <source>
        <dbReference type="ARBA" id="ARBA00004127"/>
    </source>
</evidence>
<proteinExistence type="inferred from homology"/>
<evidence type="ECO:0000256" key="6">
    <source>
        <dbReference type="ARBA" id="ARBA00023180"/>
    </source>
</evidence>
<keyword evidence="3 9" id="KW-0812">Transmembrane</keyword>
<feature type="transmembrane region" description="Helical" evidence="9">
    <location>
        <begin position="109"/>
        <end position="132"/>
    </location>
</feature>
<dbReference type="InterPro" id="IPR018499">
    <property type="entry name" value="Tetraspanin/Peripherin"/>
</dbReference>
<protein>
    <recommendedName>
        <fullName evidence="9">Tetraspanin</fullName>
    </recommendedName>
</protein>
<dbReference type="PRINTS" id="PR00259">
    <property type="entry name" value="TMFOUR"/>
</dbReference>
<dbReference type="InterPro" id="IPR000301">
    <property type="entry name" value="Tetraspanin_animals"/>
</dbReference>
<dbReference type="EMBL" id="JAHUTJ010057716">
    <property type="protein sequence ID" value="MED6286477.1"/>
    <property type="molecule type" value="Genomic_DNA"/>
</dbReference>
<comment type="subcellular location">
    <subcellularLocation>
        <location evidence="1">Endomembrane system</location>
        <topology evidence="1">Multi-pass membrane protein</topology>
    </subcellularLocation>
    <subcellularLocation>
        <location evidence="9">Membrane</location>
        <topology evidence="9">Multi-pass membrane protein</topology>
    </subcellularLocation>
</comment>
<feature type="transmembrane region" description="Helical" evidence="9">
    <location>
        <begin position="215"/>
        <end position="237"/>
    </location>
</feature>
<keyword evidence="6" id="KW-0325">Glycoprotein</keyword>
<organism evidence="10 11">
    <name type="scientific">Characodon lateralis</name>
    <dbReference type="NCBI Taxonomy" id="208331"/>
    <lineage>
        <taxon>Eukaryota</taxon>
        <taxon>Metazoa</taxon>
        <taxon>Chordata</taxon>
        <taxon>Craniata</taxon>
        <taxon>Vertebrata</taxon>
        <taxon>Euteleostomi</taxon>
        <taxon>Actinopterygii</taxon>
        <taxon>Neopterygii</taxon>
        <taxon>Teleostei</taxon>
        <taxon>Neoteleostei</taxon>
        <taxon>Acanthomorphata</taxon>
        <taxon>Ovalentaria</taxon>
        <taxon>Atherinomorphae</taxon>
        <taxon>Cyprinodontiformes</taxon>
        <taxon>Goodeidae</taxon>
        <taxon>Characodon</taxon>
    </lineage>
</organism>
<comment type="similarity">
    <text evidence="2 9">Belongs to the tetraspanin (TM4SF) family.</text>
</comment>
<evidence type="ECO:0000256" key="3">
    <source>
        <dbReference type="ARBA" id="ARBA00022692"/>
    </source>
</evidence>
<accession>A0ABU7EHF5</accession>
<feature type="transmembrane region" description="Helical" evidence="9">
    <location>
        <begin position="76"/>
        <end position="97"/>
    </location>
</feature>
<name>A0ABU7EHF5_9TELE</name>
<evidence type="ECO:0000256" key="7">
    <source>
        <dbReference type="ARBA" id="ARBA00046464"/>
    </source>
</evidence>
<dbReference type="Pfam" id="PF00335">
    <property type="entry name" value="Tetraspanin"/>
    <property type="match status" value="1"/>
</dbReference>
<comment type="caution">
    <text evidence="10">The sequence shown here is derived from an EMBL/GenBank/DDBJ whole genome shotgun (WGS) entry which is preliminary data.</text>
</comment>
<keyword evidence="11" id="KW-1185">Reference proteome</keyword>
<dbReference type="PIRSF" id="PIRSF002419">
    <property type="entry name" value="Tetraspanin"/>
    <property type="match status" value="1"/>
</dbReference>
<evidence type="ECO:0000256" key="2">
    <source>
        <dbReference type="ARBA" id="ARBA00006840"/>
    </source>
</evidence>
<dbReference type="Gene3D" id="1.10.1450.10">
    <property type="entry name" value="Tetraspanin"/>
    <property type="match status" value="1"/>
</dbReference>
<dbReference type="PANTHER" id="PTHR19282:SF216">
    <property type="entry name" value="TETRASPANIN-1"/>
    <property type="match status" value="1"/>
</dbReference>
<sequence>MKPVAEIRSESIIALDKRGHVCKYILIVFNIIFAVVGFTSLVFGLWLNFHGNSRDMFDISTANNNQEGIDLEVFEIAVYVLVILGLVMAIVGSFGDYAACSEKKMALQVFSVLLFLLAMAEITVGLLAYFTWDEIAENLGKLYADLYKLCVKNKDKDIAGLLTFIHSSLHCCGLTGVQPNNFVRKTCLKVYDAEHSHMQSCRENITTFSDNNAPVVLGCFVGTGAILIGEVICTCLLTSKIHRDPGSW</sequence>
<comment type="function">
    <text evidence="8">Structural component of specialized membrane microdomains known as tetraspanin-enriched microdomains (TERMs), which act as platforms for receptor clustering and signaling. Participates thereby in diverse biological functions such as cell signal transduction, adhesion, migration and protein trafficking. Regulates neuronal differentiation in response to NGF by facilitating NGF-mediated activation of NTRK1/TRKA receptor tyrosine kinase and subsequent downstream signaling pathways. Plays a role in the inhibition of TNFalpha-induced apoptosis. Mechanistically, inhibits the NF-kappa-B signaling pathway by blocking phosphorylation of CHUK. Also promotes the stability of the thiamine transporter 1/SLC19A2 in intestinal epithelial cells leading to an increase of thiamine uptake process.</text>
</comment>
<evidence type="ECO:0000256" key="9">
    <source>
        <dbReference type="RuleBase" id="RU361218"/>
    </source>
</evidence>
<dbReference type="InterPro" id="IPR008952">
    <property type="entry name" value="Tetraspanin_EC2_sf"/>
</dbReference>
<evidence type="ECO:0000256" key="5">
    <source>
        <dbReference type="ARBA" id="ARBA00023136"/>
    </source>
</evidence>
<comment type="subunit">
    <text evidence="7">Interacts with SLC19A2. Interacts with NTRK1/TRKA.</text>
</comment>
<evidence type="ECO:0000256" key="4">
    <source>
        <dbReference type="ARBA" id="ARBA00022989"/>
    </source>
</evidence>
<gene>
    <name evidence="10" type="ORF">CHARACLAT_006481</name>
</gene>
<reference evidence="10 11" key="1">
    <citation type="submission" date="2021-06" db="EMBL/GenBank/DDBJ databases">
        <authorList>
            <person name="Palmer J.M."/>
        </authorList>
    </citation>
    <scope>NUCLEOTIDE SEQUENCE [LARGE SCALE GENOMIC DNA]</scope>
    <source>
        <strain evidence="10 11">CL_MEX2019</strain>
        <tissue evidence="10">Muscle</tissue>
    </source>
</reference>
<evidence type="ECO:0000313" key="10">
    <source>
        <dbReference type="EMBL" id="MED6286477.1"/>
    </source>
</evidence>
<keyword evidence="4 9" id="KW-1133">Transmembrane helix</keyword>
<dbReference type="SUPFAM" id="SSF48652">
    <property type="entry name" value="Tetraspanin"/>
    <property type="match status" value="1"/>
</dbReference>
<dbReference type="PANTHER" id="PTHR19282">
    <property type="entry name" value="TETRASPANIN"/>
    <property type="match status" value="1"/>
</dbReference>
<feature type="transmembrane region" description="Helical" evidence="9">
    <location>
        <begin position="21"/>
        <end position="47"/>
    </location>
</feature>